<keyword evidence="11" id="KW-1185">Reference proteome</keyword>
<evidence type="ECO:0000256" key="1">
    <source>
        <dbReference type="ARBA" id="ARBA00001954"/>
    </source>
</evidence>
<evidence type="ECO:0000256" key="5">
    <source>
        <dbReference type="ARBA" id="ARBA00023004"/>
    </source>
</evidence>
<dbReference type="InterPro" id="IPR001273">
    <property type="entry name" value="ArAA_hydroxylase"/>
</dbReference>
<dbReference type="GO" id="GO:0005506">
    <property type="term" value="F:iron ion binding"/>
    <property type="evidence" value="ECO:0007669"/>
    <property type="project" value="InterPro"/>
</dbReference>
<dbReference type="Proteomes" id="UP000268727">
    <property type="component" value="Unassembled WGS sequence"/>
</dbReference>
<comment type="cofactor">
    <cofactor evidence="1 7">
        <name>Fe(2+)</name>
        <dbReference type="ChEBI" id="CHEBI:29033"/>
    </cofactor>
</comment>
<reference evidence="10 11" key="1">
    <citation type="submission" date="2018-11" db="EMBL/GenBank/DDBJ databases">
        <title>Sequencing the genomes of 1000 actinobacteria strains.</title>
        <authorList>
            <person name="Klenk H.-P."/>
        </authorList>
    </citation>
    <scope>NUCLEOTIDE SEQUENCE [LARGE SCALE GENOMIC DNA]</scope>
    <source>
        <strain evidence="10 11">DSM 44231</strain>
    </source>
</reference>
<evidence type="ECO:0000256" key="8">
    <source>
        <dbReference type="SAM" id="MobiDB-lite"/>
    </source>
</evidence>
<evidence type="ECO:0000313" key="11">
    <source>
        <dbReference type="Proteomes" id="UP000268727"/>
    </source>
</evidence>
<dbReference type="AlphaFoldDB" id="A0A3N1H1R5"/>
<proteinExistence type="inferred from homology"/>
<evidence type="ECO:0000313" key="10">
    <source>
        <dbReference type="EMBL" id="ROP36475.1"/>
    </source>
</evidence>
<dbReference type="Gene3D" id="1.10.800.10">
    <property type="entry name" value="Aromatic amino acid hydroxylase"/>
    <property type="match status" value="1"/>
</dbReference>
<dbReference type="InterPro" id="IPR036951">
    <property type="entry name" value="ArAA_hydroxylase_sf"/>
</dbReference>
<dbReference type="GO" id="GO:0009072">
    <property type="term" value="P:aromatic amino acid metabolic process"/>
    <property type="evidence" value="ECO:0007669"/>
    <property type="project" value="InterPro"/>
</dbReference>
<dbReference type="SUPFAM" id="SSF56534">
    <property type="entry name" value="Aromatic aminoacid monoxygenases, catalytic and oligomerization domains"/>
    <property type="match status" value="1"/>
</dbReference>
<protein>
    <submittedName>
        <fullName evidence="10">Phenylalanine 4-hydroxylase</fullName>
    </submittedName>
</protein>
<dbReference type="EMBL" id="RJKM01000001">
    <property type="protein sequence ID" value="ROP36475.1"/>
    <property type="molecule type" value="Genomic_DNA"/>
</dbReference>
<sequence>MTSETVDVPARTPVAPDGTLGAAPLHPGLSDPAYLRRRDAIVARAEGHEVGEPSPPVTYTEREHETWRQVHTALAAVQEDAVCRAVLRARDIAPIPADHVPQHAEVGDRLHELTGFRFTLAGGIVPDERFLGAMARGYFHAVQYVRHPAMPLYTPEPDVLHDVHGHGTHLSSPWFADLYRLVGAAAARVSGAAALDLISRVYWFTLEYGVAVERGRVKAYGAALLSSYGELGRLHRAEIRPWAVPRVVTTPYTAAGYQPVLYAMPSLEHAADALHDFLDEFDEDTPARLGLPAPAEDEHGAVA</sequence>
<gene>
    <name evidence="10" type="ORF">EDD40_1746</name>
</gene>
<evidence type="ECO:0000256" key="6">
    <source>
        <dbReference type="ARBA" id="ARBA00023033"/>
    </source>
</evidence>
<evidence type="ECO:0000256" key="3">
    <source>
        <dbReference type="ARBA" id="ARBA00022723"/>
    </source>
</evidence>
<comment type="caution">
    <text evidence="10">The sequence shown here is derived from an EMBL/GenBank/DDBJ whole genome shotgun (WGS) entry which is preliminary data.</text>
</comment>
<comment type="similarity">
    <text evidence="2">Belongs to the biopterin-dependent aromatic amino acid hydroxylase family.</text>
</comment>
<feature type="binding site" evidence="7">
    <location>
        <position position="161"/>
    </location>
    <ligand>
        <name>Fe cation</name>
        <dbReference type="ChEBI" id="CHEBI:24875"/>
    </ligand>
</feature>
<keyword evidence="4" id="KW-0560">Oxidoreductase</keyword>
<keyword evidence="3 7" id="KW-0479">Metal-binding</keyword>
<name>A0A3N1H1R5_9PSEU</name>
<feature type="region of interest" description="Disordered" evidence="8">
    <location>
        <begin position="1"/>
        <end position="31"/>
    </location>
</feature>
<dbReference type="RefSeq" id="WP_123742456.1">
    <property type="nucleotide sequence ID" value="NZ_RJKM01000001.1"/>
</dbReference>
<dbReference type="OrthoDB" id="9780502at2"/>
<keyword evidence="6" id="KW-0503">Monooxygenase</keyword>
<feature type="binding site" evidence="7">
    <location>
        <position position="166"/>
    </location>
    <ligand>
        <name>Fe cation</name>
        <dbReference type="ChEBI" id="CHEBI:24875"/>
    </ligand>
</feature>
<organism evidence="10 11">
    <name type="scientific">Saccharothrix texasensis</name>
    <dbReference type="NCBI Taxonomy" id="103734"/>
    <lineage>
        <taxon>Bacteria</taxon>
        <taxon>Bacillati</taxon>
        <taxon>Actinomycetota</taxon>
        <taxon>Actinomycetes</taxon>
        <taxon>Pseudonocardiales</taxon>
        <taxon>Pseudonocardiaceae</taxon>
        <taxon>Saccharothrix</taxon>
    </lineage>
</organism>
<dbReference type="PANTHER" id="PTHR11473">
    <property type="entry name" value="AROMATIC AMINO ACID HYDROXYLASE"/>
    <property type="match status" value="1"/>
</dbReference>
<feature type="domain" description="Biopterin-dependent aromatic amino acid hydroxylase family profile" evidence="9">
    <location>
        <begin position="1"/>
        <end position="303"/>
    </location>
</feature>
<dbReference type="InterPro" id="IPR019774">
    <property type="entry name" value="Aromatic-AA_hydroxylase_C"/>
</dbReference>
<dbReference type="PROSITE" id="PS51410">
    <property type="entry name" value="BH4_AAA_HYDROXYL_2"/>
    <property type="match status" value="1"/>
</dbReference>
<keyword evidence="5 7" id="KW-0408">Iron</keyword>
<feature type="binding site" evidence="7">
    <location>
        <position position="207"/>
    </location>
    <ligand>
        <name>Fe cation</name>
        <dbReference type="ChEBI" id="CHEBI:24875"/>
    </ligand>
</feature>
<evidence type="ECO:0000256" key="2">
    <source>
        <dbReference type="ARBA" id="ARBA00009712"/>
    </source>
</evidence>
<accession>A0A3N1H1R5</accession>
<dbReference type="Pfam" id="PF00351">
    <property type="entry name" value="Biopterin_H"/>
    <property type="match status" value="1"/>
</dbReference>
<evidence type="ECO:0000259" key="9">
    <source>
        <dbReference type="PROSITE" id="PS51410"/>
    </source>
</evidence>
<dbReference type="InterPro" id="IPR036329">
    <property type="entry name" value="Aro-AA_hydroxylase_C_sf"/>
</dbReference>
<dbReference type="PRINTS" id="PR00372">
    <property type="entry name" value="FYWHYDRXLASE"/>
</dbReference>
<dbReference type="GO" id="GO:0016714">
    <property type="term" value="F:oxidoreductase activity, acting on paired donors, with incorporation or reduction of molecular oxygen, reduced pteridine as one donor, and incorporation of one atom of oxygen"/>
    <property type="evidence" value="ECO:0007669"/>
    <property type="project" value="InterPro"/>
</dbReference>
<dbReference type="PANTHER" id="PTHR11473:SF24">
    <property type="entry name" value="PHENYLALANINE-4-HYDROXYLASE"/>
    <property type="match status" value="1"/>
</dbReference>
<evidence type="ECO:0000256" key="7">
    <source>
        <dbReference type="PIRSR" id="PIRSR601273-2"/>
    </source>
</evidence>
<evidence type="ECO:0000256" key="4">
    <source>
        <dbReference type="ARBA" id="ARBA00023002"/>
    </source>
</evidence>